<evidence type="ECO:0000256" key="1">
    <source>
        <dbReference type="SAM" id="MobiDB-lite"/>
    </source>
</evidence>
<dbReference type="OrthoDB" id="2158714at2759"/>
<dbReference type="Proteomes" id="UP000053328">
    <property type="component" value="Unassembled WGS sequence"/>
</dbReference>
<dbReference type="PANTHER" id="PTHR28218">
    <property type="entry name" value="VPS4-ASSOCIATED PROTEIN 1"/>
    <property type="match status" value="1"/>
</dbReference>
<dbReference type="EMBL" id="KN847500">
    <property type="protein sequence ID" value="KIW10162.1"/>
    <property type="molecule type" value="Genomic_DNA"/>
</dbReference>
<feature type="compositionally biased region" description="Basic and acidic residues" evidence="1">
    <location>
        <begin position="97"/>
        <end position="107"/>
    </location>
</feature>
<feature type="compositionally biased region" description="Pro residues" evidence="1">
    <location>
        <begin position="178"/>
        <end position="187"/>
    </location>
</feature>
<accession>A0A0D1ZAX2</accession>
<sequence>MSLPFANVYHLRTVAEASSKACFVCYKPSVKVLITPDNKDFFYICPSHLSDRGFASPVVDAEAEAAKKKKEWREKEIEKVKQEYEEKQKKKKAKKKSKDDKDKKKDNDDDDDDDDKAEKERDEKIKALQAGEGLGSKAEDLPRVYALQKNFFQMRIDRQRNMEIAKRNQQRIRDPNFFPAPPRGDVA</sequence>
<dbReference type="GO" id="GO:0007034">
    <property type="term" value="P:vacuolar transport"/>
    <property type="evidence" value="ECO:0007669"/>
    <property type="project" value="TreeGrafter"/>
</dbReference>
<dbReference type="GO" id="GO:0005768">
    <property type="term" value="C:endosome"/>
    <property type="evidence" value="ECO:0007669"/>
    <property type="project" value="TreeGrafter"/>
</dbReference>
<keyword evidence="3" id="KW-1185">Reference proteome</keyword>
<dbReference type="InterPro" id="IPR013640">
    <property type="entry name" value="Vfa1"/>
</dbReference>
<dbReference type="VEuPathDB" id="FungiDB:PV08_11123"/>
<evidence type="ECO:0000313" key="3">
    <source>
        <dbReference type="Proteomes" id="UP000053328"/>
    </source>
</evidence>
<organism evidence="2 3">
    <name type="scientific">Exophiala spinifera</name>
    <dbReference type="NCBI Taxonomy" id="91928"/>
    <lineage>
        <taxon>Eukaryota</taxon>
        <taxon>Fungi</taxon>
        <taxon>Dikarya</taxon>
        <taxon>Ascomycota</taxon>
        <taxon>Pezizomycotina</taxon>
        <taxon>Eurotiomycetes</taxon>
        <taxon>Chaetothyriomycetidae</taxon>
        <taxon>Chaetothyriales</taxon>
        <taxon>Herpotrichiellaceae</taxon>
        <taxon>Exophiala</taxon>
    </lineage>
</organism>
<gene>
    <name evidence="2" type="ORF">PV08_11123</name>
</gene>
<name>A0A0D1ZAX2_9EURO</name>
<evidence type="ECO:0008006" key="4">
    <source>
        <dbReference type="Google" id="ProtNLM"/>
    </source>
</evidence>
<feature type="region of interest" description="Disordered" evidence="1">
    <location>
        <begin position="162"/>
        <end position="187"/>
    </location>
</feature>
<reference evidence="2 3" key="1">
    <citation type="submission" date="2015-01" db="EMBL/GenBank/DDBJ databases">
        <title>The Genome Sequence of Exophiala spinifera CBS89968.</title>
        <authorList>
            <consortium name="The Broad Institute Genomics Platform"/>
            <person name="Cuomo C."/>
            <person name="de Hoog S."/>
            <person name="Gorbushina A."/>
            <person name="Stielow B."/>
            <person name="Teixiera M."/>
            <person name="Abouelleil A."/>
            <person name="Chapman S.B."/>
            <person name="Priest M."/>
            <person name="Young S.K."/>
            <person name="Wortman J."/>
            <person name="Nusbaum C."/>
            <person name="Birren B."/>
        </authorList>
    </citation>
    <scope>NUCLEOTIDE SEQUENCE [LARGE SCALE GENOMIC DNA]</scope>
    <source>
        <strain evidence="2 3">CBS 89968</strain>
    </source>
</reference>
<feature type="compositionally biased region" description="Basic and acidic residues" evidence="1">
    <location>
        <begin position="116"/>
        <end position="126"/>
    </location>
</feature>
<feature type="compositionally biased region" description="Basic and acidic residues" evidence="1">
    <location>
        <begin position="162"/>
        <end position="174"/>
    </location>
</feature>
<dbReference type="GeneID" id="27338206"/>
<dbReference type="RefSeq" id="XP_016230378.1">
    <property type="nucleotide sequence ID" value="XM_016385434.1"/>
</dbReference>
<dbReference type="PANTHER" id="PTHR28218:SF1">
    <property type="entry name" value="VPS4-ASSOCIATED PROTEIN 1"/>
    <property type="match status" value="1"/>
</dbReference>
<evidence type="ECO:0000313" key="2">
    <source>
        <dbReference type="EMBL" id="KIW10162.1"/>
    </source>
</evidence>
<feature type="region of interest" description="Disordered" evidence="1">
    <location>
        <begin position="83"/>
        <end position="140"/>
    </location>
</feature>
<dbReference type="AlphaFoldDB" id="A0A0D1ZAX2"/>
<dbReference type="Pfam" id="PF08432">
    <property type="entry name" value="Vfa1"/>
    <property type="match status" value="1"/>
</dbReference>
<proteinExistence type="predicted"/>
<protein>
    <recommendedName>
        <fullName evidence="4">DUF1742-domain-containing protein</fullName>
    </recommendedName>
</protein>
<dbReference type="HOGENOM" id="CLU_088285_2_0_1"/>